<organism evidence="9 10">
    <name type="scientific">Haematococcus lacustris</name>
    <name type="common">Green alga</name>
    <name type="synonym">Haematococcus pluvialis</name>
    <dbReference type="NCBI Taxonomy" id="44745"/>
    <lineage>
        <taxon>Eukaryota</taxon>
        <taxon>Viridiplantae</taxon>
        <taxon>Chlorophyta</taxon>
        <taxon>core chlorophytes</taxon>
        <taxon>Chlorophyceae</taxon>
        <taxon>CS clade</taxon>
        <taxon>Chlamydomonadales</taxon>
        <taxon>Haematococcaceae</taxon>
        <taxon>Haematococcus</taxon>
    </lineage>
</organism>
<dbReference type="PANTHER" id="PTHR14025:SF20">
    <property type="entry name" value="FANCONI ANEMIA GROUP M PROTEIN"/>
    <property type="match status" value="1"/>
</dbReference>
<comment type="caution">
    <text evidence="9">The sequence shown here is derived from an EMBL/GenBank/DDBJ whole genome shotgun (WGS) entry which is preliminary data.</text>
</comment>
<evidence type="ECO:0000313" key="9">
    <source>
        <dbReference type="EMBL" id="GFH17826.1"/>
    </source>
</evidence>
<feature type="non-terminal residue" evidence="9">
    <location>
        <position position="1"/>
    </location>
</feature>
<evidence type="ECO:0000259" key="8">
    <source>
        <dbReference type="PROSITE" id="PS51192"/>
    </source>
</evidence>
<keyword evidence="7" id="KW-0539">Nucleus</keyword>
<dbReference type="Gene3D" id="3.40.50.300">
    <property type="entry name" value="P-loop containing nucleotide triphosphate hydrolases"/>
    <property type="match status" value="1"/>
</dbReference>
<dbReference type="GO" id="GO:0005524">
    <property type="term" value="F:ATP binding"/>
    <property type="evidence" value="ECO:0007669"/>
    <property type="project" value="UniProtKB-KW"/>
</dbReference>
<dbReference type="CDD" id="cd18033">
    <property type="entry name" value="DEXDc_FANCM"/>
    <property type="match status" value="1"/>
</dbReference>
<sequence length="374" mass="40710">MDDEDDLEAQALWLGLEPGQLPPAAQLGPGGGWAAGPQAKGPAAPAAACVEYNGRKVHLPHFRHWLYPAGAHNPREYQFAMVRSALFANTLVCLPTGMGKTFIAAVVMLNFYRWFPEGKLVFLAPTRPLVEQQCSACREVMGLTEADVVLMSASMQAKRAEVWAAKRVFFCTPDILNNDLRTGKCPDASIVCVVVDECHRAVGDAPAAQALQQLHAARVPFRLLGLSATPGSSFDGVQEVIKKLHVAVVEYRSEQDPDVAPHCHEREVEVIGVPESEHYDRCQQLVSSLLYQLCAKLSNAKVFQAQAGLSGGQSSSKLGLMAARDGWREQDRAEQQASRQAALLAKEGQQQLPGAQSTTRARAEVKRVNCLFTQ</sequence>
<dbReference type="PANTHER" id="PTHR14025">
    <property type="entry name" value="FANCONI ANEMIA GROUP M FANCM FAMILY MEMBER"/>
    <property type="match status" value="1"/>
</dbReference>
<comment type="similarity">
    <text evidence="2">Belongs to the DEAD box helicase family. DEAH subfamily. FANCM sub-subfamily.</text>
</comment>
<dbReference type="GO" id="GO:0009378">
    <property type="term" value="F:four-way junction helicase activity"/>
    <property type="evidence" value="ECO:0007669"/>
    <property type="project" value="TreeGrafter"/>
</dbReference>
<feature type="domain" description="Helicase ATP-binding" evidence="8">
    <location>
        <begin position="81"/>
        <end position="248"/>
    </location>
</feature>
<gene>
    <name evidence="9" type="ORF">HaLaN_14534</name>
</gene>
<dbReference type="AlphaFoldDB" id="A0A699ZFG3"/>
<dbReference type="GO" id="GO:0016787">
    <property type="term" value="F:hydrolase activity"/>
    <property type="evidence" value="ECO:0007669"/>
    <property type="project" value="UniProtKB-KW"/>
</dbReference>
<keyword evidence="6 9" id="KW-0067">ATP-binding</keyword>
<keyword evidence="3" id="KW-0547">Nucleotide-binding</keyword>
<evidence type="ECO:0000256" key="1">
    <source>
        <dbReference type="ARBA" id="ARBA00004123"/>
    </source>
</evidence>
<dbReference type="InterPro" id="IPR014001">
    <property type="entry name" value="Helicase_ATP-bd"/>
</dbReference>
<dbReference type="EMBL" id="BLLF01001207">
    <property type="protein sequence ID" value="GFH17826.1"/>
    <property type="molecule type" value="Genomic_DNA"/>
</dbReference>
<feature type="non-terminal residue" evidence="9">
    <location>
        <position position="374"/>
    </location>
</feature>
<evidence type="ECO:0000256" key="4">
    <source>
        <dbReference type="ARBA" id="ARBA00022801"/>
    </source>
</evidence>
<dbReference type="SMART" id="SM00487">
    <property type="entry name" value="DEXDc"/>
    <property type="match status" value="1"/>
</dbReference>
<evidence type="ECO:0000256" key="6">
    <source>
        <dbReference type="ARBA" id="ARBA00022840"/>
    </source>
</evidence>
<dbReference type="InterPro" id="IPR044749">
    <property type="entry name" value="FANCM_DEXDc"/>
</dbReference>
<keyword evidence="4" id="KW-0378">Hydrolase</keyword>
<comment type="subcellular location">
    <subcellularLocation>
        <location evidence="1">Nucleus</location>
    </subcellularLocation>
</comment>
<dbReference type="GO" id="GO:0000400">
    <property type="term" value="F:four-way junction DNA binding"/>
    <property type="evidence" value="ECO:0007669"/>
    <property type="project" value="TreeGrafter"/>
</dbReference>
<proteinExistence type="inferred from homology"/>
<name>A0A699ZFG3_HAELA</name>
<dbReference type="Pfam" id="PF00270">
    <property type="entry name" value="DEAD"/>
    <property type="match status" value="1"/>
</dbReference>
<dbReference type="FunFam" id="3.40.50.300:FF:000861">
    <property type="entry name" value="Fanconi anemia, complementation group M"/>
    <property type="match status" value="1"/>
</dbReference>
<evidence type="ECO:0000256" key="3">
    <source>
        <dbReference type="ARBA" id="ARBA00022741"/>
    </source>
</evidence>
<evidence type="ECO:0000256" key="2">
    <source>
        <dbReference type="ARBA" id="ARBA00009889"/>
    </source>
</evidence>
<evidence type="ECO:0000256" key="7">
    <source>
        <dbReference type="ARBA" id="ARBA00023242"/>
    </source>
</evidence>
<reference evidence="9 10" key="1">
    <citation type="submission" date="2020-02" db="EMBL/GenBank/DDBJ databases">
        <title>Draft genome sequence of Haematococcus lacustris strain NIES-144.</title>
        <authorList>
            <person name="Morimoto D."/>
            <person name="Nakagawa S."/>
            <person name="Yoshida T."/>
            <person name="Sawayama S."/>
        </authorList>
    </citation>
    <scope>NUCLEOTIDE SEQUENCE [LARGE SCALE GENOMIC DNA]</scope>
    <source>
        <strain evidence="9 10">NIES-144</strain>
    </source>
</reference>
<keyword evidence="10" id="KW-1185">Reference proteome</keyword>
<dbReference type="SUPFAM" id="SSF52540">
    <property type="entry name" value="P-loop containing nucleoside triphosphate hydrolases"/>
    <property type="match status" value="1"/>
</dbReference>
<dbReference type="InterPro" id="IPR027417">
    <property type="entry name" value="P-loop_NTPase"/>
</dbReference>
<dbReference type="GO" id="GO:0005634">
    <property type="term" value="C:nucleus"/>
    <property type="evidence" value="ECO:0007669"/>
    <property type="project" value="UniProtKB-SubCell"/>
</dbReference>
<protein>
    <submittedName>
        <fullName evidence="9">Helicase ATP-binding domain-containing protein</fullName>
    </submittedName>
</protein>
<accession>A0A699ZFG3</accession>
<keyword evidence="5 9" id="KW-0347">Helicase</keyword>
<dbReference type="GO" id="GO:0036297">
    <property type="term" value="P:interstrand cross-link repair"/>
    <property type="evidence" value="ECO:0007669"/>
    <property type="project" value="TreeGrafter"/>
</dbReference>
<evidence type="ECO:0000256" key="5">
    <source>
        <dbReference type="ARBA" id="ARBA00022806"/>
    </source>
</evidence>
<dbReference type="InterPro" id="IPR011545">
    <property type="entry name" value="DEAD/DEAH_box_helicase_dom"/>
</dbReference>
<dbReference type="GO" id="GO:0043138">
    <property type="term" value="F:3'-5' DNA helicase activity"/>
    <property type="evidence" value="ECO:0007669"/>
    <property type="project" value="TreeGrafter"/>
</dbReference>
<dbReference type="Proteomes" id="UP000485058">
    <property type="component" value="Unassembled WGS sequence"/>
</dbReference>
<dbReference type="GO" id="GO:0045003">
    <property type="term" value="P:double-strand break repair via synthesis-dependent strand annealing"/>
    <property type="evidence" value="ECO:0007669"/>
    <property type="project" value="TreeGrafter"/>
</dbReference>
<evidence type="ECO:0000313" key="10">
    <source>
        <dbReference type="Proteomes" id="UP000485058"/>
    </source>
</evidence>
<dbReference type="PROSITE" id="PS51192">
    <property type="entry name" value="HELICASE_ATP_BIND_1"/>
    <property type="match status" value="1"/>
</dbReference>